<gene>
    <name evidence="1" type="ORF">CVT26_005890</name>
</gene>
<evidence type="ECO:0000313" key="2">
    <source>
        <dbReference type="Proteomes" id="UP000284706"/>
    </source>
</evidence>
<dbReference type="Proteomes" id="UP000284706">
    <property type="component" value="Unassembled WGS sequence"/>
</dbReference>
<evidence type="ECO:0008006" key="3">
    <source>
        <dbReference type="Google" id="ProtNLM"/>
    </source>
</evidence>
<sequence length="438" mass="50059">MPWIFEHLEFHIQFGSKSNQVSYQDHRHEAFCRRLLNENALTAVLAGYTQSCCLSTPFYQLDSLDLSRPYLSLSSRAIGHMRNLLQLSLRKINIDKEIILAMVRLPLLQALTIENCYVSSEQLHDGLLRELASLKLIYLSCHSLMGNMAEKFPRPFDISTLLTLRTDRKVLFRKLAQARGDIPLEALDSCDFRDNLTLSSVLENTPGLQSFRSGLNWKGDGPFHLSPQALPRLSSAEATLDMLCILVPGRPIKSIKMRWPSTLSLADILLLKDSTCNVTHLDVPDIIFNRGFPFWSHFSVQTLKMRCTGAFNSYRNPVELDGLMINAVRTICVGPKQTSLQSLCLDFTVSRRRPADLPYWLNLSLQYKLLTDFISPQFPALLECQFDEFVSTKWYRTNPHSKWKPSLLAEHVAMLATDGKVDFSDHEFYISRLLKEIK</sequence>
<dbReference type="InterPro" id="IPR032675">
    <property type="entry name" value="LRR_dom_sf"/>
</dbReference>
<dbReference type="SUPFAM" id="SSF52058">
    <property type="entry name" value="L domain-like"/>
    <property type="match status" value="1"/>
</dbReference>
<proteinExistence type="predicted"/>
<reference evidence="1 2" key="1">
    <citation type="journal article" date="2018" name="Evol. Lett.">
        <title>Horizontal gene cluster transfer increased hallucinogenic mushroom diversity.</title>
        <authorList>
            <person name="Reynolds H.T."/>
            <person name="Vijayakumar V."/>
            <person name="Gluck-Thaler E."/>
            <person name="Korotkin H.B."/>
            <person name="Matheny P.B."/>
            <person name="Slot J.C."/>
        </authorList>
    </citation>
    <scope>NUCLEOTIDE SEQUENCE [LARGE SCALE GENOMIC DNA]</scope>
    <source>
        <strain evidence="1 2">SRW20</strain>
    </source>
</reference>
<evidence type="ECO:0000313" key="1">
    <source>
        <dbReference type="EMBL" id="PPQ96904.1"/>
    </source>
</evidence>
<dbReference type="Gene3D" id="3.80.10.10">
    <property type="entry name" value="Ribonuclease Inhibitor"/>
    <property type="match status" value="1"/>
</dbReference>
<organism evidence="1 2">
    <name type="scientific">Gymnopilus dilepis</name>
    <dbReference type="NCBI Taxonomy" id="231916"/>
    <lineage>
        <taxon>Eukaryota</taxon>
        <taxon>Fungi</taxon>
        <taxon>Dikarya</taxon>
        <taxon>Basidiomycota</taxon>
        <taxon>Agaricomycotina</taxon>
        <taxon>Agaricomycetes</taxon>
        <taxon>Agaricomycetidae</taxon>
        <taxon>Agaricales</taxon>
        <taxon>Agaricineae</taxon>
        <taxon>Hymenogastraceae</taxon>
        <taxon>Gymnopilus</taxon>
    </lineage>
</organism>
<dbReference type="EMBL" id="NHYE01001315">
    <property type="protein sequence ID" value="PPQ96904.1"/>
    <property type="molecule type" value="Genomic_DNA"/>
</dbReference>
<accession>A0A409Y1H6</accession>
<protein>
    <recommendedName>
        <fullName evidence="3">F-box domain-containing protein</fullName>
    </recommendedName>
</protein>
<name>A0A409Y1H6_9AGAR</name>
<dbReference type="InParanoid" id="A0A409Y1H6"/>
<keyword evidence="2" id="KW-1185">Reference proteome</keyword>
<dbReference type="AlphaFoldDB" id="A0A409Y1H6"/>
<comment type="caution">
    <text evidence="1">The sequence shown here is derived from an EMBL/GenBank/DDBJ whole genome shotgun (WGS) entry which is preliminary data.</text>
</comment>